<feature type="domain" description="SWIM-type" evidence="3">
    <location>
        <begin position="189"/>
        <end position="219"/>
    </location>
</feature>
<dbReference type="Pfam" id="PF04434">
    <property type="entry name" value="SWIM"/>
    <property type="match status" value="2"/>
</dbReference>
<comment type="caution">
    <text evidence="4">The sequence shown here is derived from an EMBL/GenBank/DDBJ whole genome shotgun (WGS) entry which is preliminary data.</text>
</comment>
<evidence type="ECO:0000313" key="5">
    <source>
        <dbReference type="Proteomes" id="UP001333818"/>
    </source>
</evidence>
<feature type="region of interest" description="Disordered" evidence="2">
    <location>
        <begin position="101"/>
        <end position="136"/>
    </location>
</feature>
<evidence type="ECO:0000256" key="2">
    <source>
        <dbReference type="SAM" id="MobiDB-lite"/>
    </source>
</evidence>
<accession>A0AAW9PTZ2</accession>
<sequence length="731" mass="80974">MVSESHLLKQLQQKLLQFDDSALEAIANKGLLRRAKKDLQQGEVPVLASETPTAIKMRVADAEVTMPEQGIAKASCTCPAVDVCRHILIASLWLAETARSDATKSTENSEAGSEWDSVGTPDRTNENLPNPQSKSEELLGYRHEDLVKWAGRKTVQAARELLVSDSPIEIEEAVPISIRLHRQNVVCRYFPSMGLEGMVCSCKSRQVCRHLVAAVLGYQQSHGIAIATSDTSSTSLQAASGSPRSRSQVLAAAMQLLRECVNVGLCHLSEAIQQRFTTLAVSATGVNLPRLSLMLRSIADELQLSRDRDVKADETRLFLTAARTYALCEALLNAFSQKQEPRADLIGWHRTQYEEVGTLDLAGMGAYDWVTKSGYAGLTVLFWDLAAKQWCCWSEARPTFQGTGFNPQVRYRQPSAWEGLSTPEQASQTQFKLMAAKRNRLNRLSSSSKTRAIGIAAVDPTQIDFADRLFHSWSALRSYAATTVRSGLSEYDLLREMVVIRPRAWGEKGFDEMEQMFTWLVADEDGQLLPLQVRFRAGEEQRIQYLEALEPEQMGVWGIVGQLAIARSGLSLYPISLLFSLPSGAPSQASSHQPVVNLSFALATKHGSSSAQSVQHENAIATAAEFEEIEDRLEIPPTSIPLSRLEQRLEHLTAEIQGMAEQGSSRMTEAIANQWQLEANLFESVGLKSLADCLNGLAREPQSRAGYILRLRYLCLLCQEVTVKEYLMRSR</sequence>
<keyword evidence="1" id="KW-0862">Zinc</keyword>
<dbReference type="AlphaFoldDB" id="A0AAW9PTZ2"/>
<organism evidence="4 5">
    <name type="scientific">Tumidithrix elongata BACA0141</name>
    <dbReference type="NCBI Taxonomy" id="2716417"/>
    <lineage>
        <taxon>Bacteria</taxon>
        <taxon>Bacillati</taxon>
        <taxon>Cyanobacteriota</taxon>
        <taxon>Cyanophyceae</taxon>
        <taxon>Pseudanabaenales</taxon>
        <taxon>Pseudanabaenaceae</taxon>
        <taxon>Tumidithrix</taxon>
        <taxon>Tumidithrix elongata</taxon>
    </lineage>
</organism>
<dbReference type="Proteomes" id="UP001333818">
    <property type="component" value="Unassembled WGS sequence"/>
</dbReference>
<keyword evidence="5" id="KW-1185">Reference proteome</keyword>
<dbReference type="GO" id="GO:0008270">
    <property type="term" value="F:zinc ion binding"/>
    <property type="evidence" value="ECO:0007669"/>
    <property type="project" value="UniProtKB-KW"/>
</dbReference>
<dbReference type="RefSeq" id="WP_330481956.1">
    <property type="nucleotide sequence ID" value="NZ_JAZBJZ010000004.1"/>
</dbReference>
<gene>
    <name evidence="4" type="ORF">V2H45_02100</name>
</gene>
<evidence type="ECO:0000256" key="1">
    <source>
        <dbReference type="PROSITE-ProRule" id="PRU00325"/>
    </source>
</evidence>
<proteinExistence type="predicted"/>
<keyword evidence="1" id="KW-0479">Metal-binding</keyword>
<reference evidence="4" key="1">
    <citation type="submission" date="2024-01" db="EMBL/GenBank/DDBJ databases">
        <title>Bank of Algae and Cyanobacteria of the Azores (BACA) strain genomes.</title>
        <authorList>
            <person name="Luz R."/>
            <person name="Cordeiro R."/>
            <person name="Fonseca A."/>
            <person name="Goncalves V."/>
        </authorList>
    </citation>
    <scope>NUCLEOTIDE SEQUENCE</scope>
    <source>
        <strain evidence="4">BACA0141</strain>
    </source>
</reference>
<evidence type="ECO:0000313" key="4">
    <source>
        <dbReference type="EMBL" id="MEE3715533.1"/>
    </source>
</evidence>
<keyword evidence="1" id="KW-0863">Zinc-finger</keyword>
<evidence type="ECO:0000259" key="3">
    <source>
        <dbReference type="PROSITE" id="PS50966"/>
    </source>
</evidence>
<dbReference type="InterPro" id="IPR007527">
    <property type="entry name" value="Znf_SWIM"/>
</dbReference>
<dbReference type="EMBL" id="JAZBJZ010000004">
    <property type="protein sequence ID" value="MEE3715533.1"/>
    <property type="molecule type" value="Genomic_DNA"/>
</dbReference>
<feature type="domain" description="SWIM-type" evidence="3">
    <location>
        <begin position="62"/>
        <end position="95"/>
    </location>
</feature>
<name>A0AAW9PTZ2_9CYAN</name>
<dbReference type="PROSITE" id="PS50966">
    <property type="entry name" value="ZF_SWIM"/>
    <property type="match status" value="2"/>
</dbReference>
<protein>
    <submittedName>
        <fullName evidence="4">SWIM zinc finger family protein</fullName>
    </submittedName>
</protein>